<dbReference type="Proteomes" id="UP000594454">
    <property type="component" value="Chromosome 3"/>
</dbReference>
<reference evidence="1 2" key="1">
    <citation type="submission" date="2020-11" db="EMBL/GenBank/DDBJ databases">
        <authorList>
            <person name="Wallbank WR R."/>
            <person name="Pardo Diaz C."/>
            <person name="Kozak K."/>
            <person name="Martin S."/>
            <person name="Jiggins C."/>
            <person name="Moest M."/>
            <person name="Warren A I."/>
            <person name="Generalovic N T."/>
            <person name="Byers J.R.P. K."/>
            <person name="Montejo-Kovacevich G."/>
            <person name="Yen C E."/>
        </authorList>
    </citation>
    <scope>NUCLEOTIDE SEQUENCE [LARGE SCALE GENOMIC DNA]</scope>
</reference>
<protein>
    <submittedName>
        <fullName evidence="1">Uncharacterized protein</fullName>
    </submittedName>
</protein>
<dbReference type="AlphaFoldDB" id="A0A7R8USJ2"/>
<dbReference type="EMBL" id="LR899011">
    <property type="protein sequence ID" value="CAD7085753.1"/>
    <property type="molecule type" value="Genomic_DNA"/>
</dbReference>
<dbReference type="InParanoid" id="A0A7R8USJ2"/>
<keyword evidence="2" id="KW-1185">Reference proteome</keyword>
<proteinExistence type="predicted"/>
<evidence type="ECO:0000313" key="1">
    <source>
        <dbReference type="EMBL" id="CAD7085753.1"/>
    </source>
</evidence>
<sequence length="119" mass="13750">MSRVRNITDKDATFIFKHGRDANDSQTTQDVHNEYVRLRGHALQTITKKAVKFCDDINNAGQTIVTDFNSQSLSADSMDIETDTLIHRSDYLVLTETWMPNNCDPVPVNYYEYVFRQNN</sequence>
<gene>
    <name evidence="1" type="ORF">HERILL_LOCUS8573</name>
</gene>
<organism evidence="1 2">
    <name type="scientific">Hermetia illucens</name>
    <name type="common">Black soldier fly</name>
    <dbReference type="NCBI Taxonomy" id="343691"/>
    <lineage>
        <taxon>Eukaryota</taxon>
        <taxon>Metazoa</taxon>
        <taxon>Ecdysozoa</taxon>
        <taxon>Arthropoda</taxon>
        <taxon>Hexapoda</taxon>
        <taxon>Insecta</taxon>
        <taxon>Pterygota</taxon>
        <taxon>Neoptera</taxon>
        <taxon>Endopterygota</taxon>
        <taxon>Diptera</taxon>
        <taxon>Brachycera</taxon>
        <taxon>Stratiomyomorpha</taxon>
        <taxon>Stratiomyidae</taxon>
        <taxon>Hermetiinae</taxon>
        <taxon>Hermetia</taxon>
    </lineage>
</organism>
<name>A0A7R8USJ2_HERIL</name>
<accession>A0A7R8USJ2</accession>
<evidence type="ECO:0000313" key="2">
    <source>
        <dbReference type="Proteomes" id="UP000594454"/>
    </source>
</evidence>